<dbReference type="AlphaFoldDB" id="A0A0W0VYA5"/>
<dbReference type="STRING" id="45067.Llan_0274"/>
<dbReference type="Proteomes" id="UP000054869">
    <property type="component" value="Unassembled WGS sequence"/>
</dbReference>
<sequence>MAKLTEIIKDLSGVFNSSKRSDKGHLIIAIATEDAKRLTQNINDFFINNNLNKADKKALAQFIIDNQIAVTGEFLSNLTRLKGYCDFRKTNETYAELQQNLDLLSQGLLAANRMKSETQLHAQVKQMQDGIAAALAQIEYQLGTCPEGSPKEERLNTLKKSLNAYRDELTNGTETGLINGNDLVDVKGKLNRAFEDAKASTSERFKTFINNLMEKIFGSSRPLLFATPETSYKSGKMTTDGSSLKMS</sequence>
<gene>
    <name evidence="1" type="ORF">Llan_0274</name>
</gene>
<organism evidence="1 2">
    <name type="scientific">Legionella lansingensis</name>
    <dbReference type="NCBI Taxonomy" id="45067"/>
    <lineage>
        <taxon>Bacteria</taxon>
        <taxon>Pseudomonadati</taxon>
        <taxon>Pseudomonadota</taxon>
        <taxon>Gammaproteobacteria</taxon>
        <taxon>Legionellales</taxon>
        <taxon>Legionellaceae</taxon>
        <taxon>Legionella</taxon>
    </lineage>
</organism>
<dbReference type="RefSeq" id="WP_028373922.1">
    <property type="nucleotide sequence ID" value="NZ_CAAAJD010000031.1"/>
</dbReference>
<dbReference type="EMBL" id="LNYI01000006">
    <property type="protein sequence ID" value="KTD24969.1"/>
    <property type="molecule type" value="Genomic_DNA"/>
</dbReference>
<reference evidence="1 2" key="1">
    <citation type="submission" date="2015-11" db="EMBL/GenBank/DDBJ databases">
        <title>Genomic analysis of 38 Legionella species identifies large and diverse effector repertoires.</title>
        <authorList>
            <person name="Burstein D."/>
            <person name="Amaro F."/>
            <person name="Zusman T."/>
            <person name="Lifshitz Z."/>
            <person name="Cohen O."/>
            <person name="Gilbert J.A."/>
            <person name="Pupko T."/>
            <person name="Shuman H.A."/>
            <person name="Segal G."/>
        </authorList>
    </citation>
    <scope>NUCLEOTIDE SEQUENCE [LARGE SCALE GENOMIC DNA]</scope>
    <source>
        <strain evidence="1 2">ATCC 49751</strain>
    </source>
</reference>
<name>A0A0W0VYA5_9GAMM</name>
<evidence type="ECO:0000313" key="1">
    <source>
        <dbReference type="EMBL" id="KTD24969.1"/>
    </source>
</evidence>
<protein>
    <submittedName>
        <fullName evidence="1">Uncharacterized protein</fullName>
    </submittedName>
</protein>
<accession>A0A0W0VYA5</accession>
<evidence type="ECO:0000313" key="2">
    <source>
        <dbReference type="Proteomes" id="UP000054869"/>
    </source>
</evidence>
<comment type="caution">
    <text evidence="1">The sequence shown here is derived from an EMBL/GenBank/DDBJ whole genome shotgun (WGS) entry which is preliminary data.</text>
</comment>
<dbReference type="PATRIC" id="fig|45067.4.peg.286"/>
<keyword evidence="2" id="KW-1185">Reference proteome</keyword>
<proteinExistence type="predicted"/>